<dbReference type="EMBL" id="CP032819">
    <property type="protein sequence ID" value="AZS30534.1"/>
    <property type="molecule type" value="Genomic_DNA"/>
</dbReference>
<dbReference type="KEGG" id="buy:D8S85_13920"/>
<reference evidence="1 2" key="1">
    <citation type="submission" date="2018-10" db="EMBL/GenBank/DDBJ databases">
        <title>Butyricimonas faecalis sp. nov., isolated from human faeces and emended description of the genus Butyricimonas.</title>
        <authorList>
            <person name="Le Roy T."/>
            <person name="Van der Smissen P."/>
            <person name="Paquot A."/>
            <person name="Delzenne N."/>
            <person name="Muccioli G."/>
            <person name="Collet J.-F."/>
            <person name="Cani P.D."/>
        </authorList>
    </citation>
    <scope>NUCLEOTIDE SEQUENCE [LARGE SCALE GENOMIC DNA]</scope>
    <source>
        <strain evidence="1 2">H184</strain>
    </source>
</reference>
<gene>
    <name evidence="1" type="ORF">D8S85_13920</name>
</gene>
<dbReference type="AlphaFoldDB" id="A0A3S9VVF6"/>
<keyword evidence="2" id="KW-1185">Reference proteome</keyword>
<dbReference type="RefSeq" id="WP_127075256.1">
    <property type="nucleotide sequence ID" value="NZ_CP032819.1"/>
</dbReference>
<proteinExistence type="predicted"/>
<name>A0A3S9VVF6_9BACT</name>
<accession>A0A3S9VVF6</accession>
<evidence type="ECO:0000313" key="1">
    <source>
        <dbReference type="EMBL" id="AZS30534.1"/>
    </source>
</evidence>
<organism evidence="1 2">
    <name type="scientific">Butyricimonas faecalis</name>
    <dbReference type="NCBI Taxonomy" id="2093856"/>
    <lineage>
        <taxon>Bacteria</taxon>
        <taxon>Pseudomonadati</taxon>
        <taxon>Bacteroidota</taxon>
        <taxon>Bacteroidia</taxon>
        <taxon>Bacteroidales</taxon>
        <taxon>Odoribacteraceae</taxon>
        <taxon>Butyricimonas</taxon>
    </lineage>
</organism>
<protein>
    <submittedName>
        <fullName evidence="1">Uncharacterized protein</fullName>
    </submittedName>
</protein>
<dbReference type="Proteomes" id="UP000270673">
    <property type="component" value="Chromosome"/>
</dbReference>
<evidence type="ECO:0000313" key="2">
    <source>
        <dbReference type="Proteomes" id="UP000270673"/>
    </source>
</evidence>
<sequence>MKVTLLTLILTAIVLNLNARSFPKDTLRGKNASYERVFILSAIKMRNIQNKDTIPSMYFDDGKQVPEEYGVNSEPKFNFEYLMKIFKNSFTPQELDQLKTVRGTFGIWVVLDKSGNIIEMEFSFAKKNPVLSKFSADRFFEMETKFKKSLKWNIIGNDQKIKHLKFMFAISIFQSIQM</sequence>
<dbReference type="OrthoDB" id="1106088at2"/>